<dbReference type="InterPro" id="IPR055481">
    <property type="entry name" value="DUF7053"/>
</dbReference>
<accession>A0A9P9IMI6</accession>
<sequence length="167" mass="19205">MRSQYHVSMSVPIPGNLPPEVVLDLLQTFAPTLEHNPIIADFTEIDTDMDSITKDPFFDPLNESIRTYKTHQVFTLVPGVTKQMWWPTTFHWTVRPRQDAASPSTPGTEQTLVEEWELYEEIILEANKLLLPFCCPILENVHREINVKVVDQAMKSYTSRIPKHDGT</sequence>
<dbReference type="EMBL" id="JAGMUV010000020">
    <property type="protein sequence ID" value="KAH7125836.1"/>
    <property type="molecule type" value="Genomic_DNA"/>
</dbReference>
<keyword evidence="3" id="KW-1185">Reference proteome</keyword>
<evidence type="ECO:0000313" key="3">
    <source>
        <dbReference type="Proteomes" id="UP000738349"/>
    </source>
</evidence>
<gene>
    <name evidence="2" type="ORF">EDB81DRAFT_860540</name>
</gene>
<dbReference type="Proteomes" id="UP000738349">
    <property type="component" value="Unassembled WGS sequence"/>
</dbReference>
<evidence type="ECO:0000313" key="2">
    <source>
        <dbReference type="EMBL" id="KAH7125836.1"/>
    </source>
</evidence>
<reference evidence="2" key="1">
    <citation type="journal article" date="2021" name="Nat. Commun.">
        <title>Genetic determinants of endophytism in the Arabidopsis root mycobiome.</title>
        <authorList>
            <person name="Mesny F."/>
            <person name="Miyauchi S."/>
            <person name="Thiergart T."/>
            <person name="Pickel B."/>
            <person name="Atanasova L."/>
            <person name="Karlsson M."/>
            <person name="Huettel B."/>
            <person name="Barry K.W."/>
            <person name="Haridas S."/>
            <person name="Chen C."/>
            <person name="Bauer D."/>
            <person name="Andreopoulos W."/>
            <person name="Pangilinan J."/>
            <person name="LaButti K."/>
            <person name="Riley R."/>
            <person name="Lipzen A."/>
            <person name="Clum A."/>
            <person name="Drula E."/>
            <person name="Henrissat B."/>
            <person name="Kohler A."/>
            <person name="Grigoriev I.V."/>
            <person name="Martin F.M."/>
            <person name="Hacquard S."/>
        </authorList>
    </citation>
    <scope>NUCLEOTIDE SEQUENCE</scope>
    <source>
        <strain evidence="2">MPI-CAGE-AT-0147</strain>
    </source>
</reference>
<protein>
    <recommendedName>
        <fullName evidence="1">DUF7053 domain-containing protein</fullName>
    </recommendedName>
</protein>
<proteinExistence type="predicted"/>
<comment type="caution">
    <text evidence="2">The sequence shown here is derived from an EMBL/GenBank/DDBJ whole genome shotgun (WGS) entry which is preliminary data.</text>
</comment>
<dbReference type="Pfam" id="PF23155">
    <property type="entry name" value="DUF7053"/>
    <property type="match status" value="1"/>
</dbReference>
<feature type="domain" description="DUF7053" evidence="1">
    <location>
        <begin position="4"/>
        <end position="91"/>
    </location>
</feature>
<evidence type="ECO:0000259" key="1">
    <source>
        <dbReference type="Pfam" id="PF23155"/>
    </source>
</evidence>
<organism evidence="2 3">
    <name type="scientific">Dactylonectria macrodidyma</name>
    <dbReference type="NCBI Taxonomy" id="307937"/>
    <lineage>
        <taxon>Eukaryota</taxon>
        <taxon>Fungi</taxon>
        <taxon>Dikarya</taxon>
        <taxon>Ascomycota</taxon>
        <taxon>Pezizomycotina</taxon>
        <taxon>Sordariomycetes</taxon>
        <taxon>Hypocreomycetidae</taxon>
        <taxon>Hypocreales</taxon>
        <taxon>Nectriaceae</taxon>
        <taxon>Dactylonectria</taxon>
    </lineage>
</organism>
<dbReference type="AlphaFoldDB" id="A0A9P9IMI6"/>
<dbReference type="OrthoDB" id="4276610at2759"/>
<name>A0A9P9IMI6_9HYPO</name>